<sequence length="236" mass="27656">MKLIKWLVAIVAMIIVFPILFVETGKPVISILLLLDVVLFIWFITYMHKHDKKKHIKVNLHKQWWSWVLIAVWLFATLLTFVLSVSDNYSTPSNDSSNTVEIAKKQHTSSFNLPGQKINSDTAKKHEFYWTDKDDKKVRYFVNDSKKITAIKVVLNPDINNTWWCQNYMQKVLHDDHLKFGNDKQSIDGDTLSNRVQYNLYSPKYKKWYWVTFAPAEGKDMVASFSMYPGKNKDAE</sequence>
<evidence type="ECO:0000256" key="1">
    <source>
        <dbReference type="SAM" id="Phobius"/>
    </source>
</evidence>
<protein>
    <submittedName>
        <fullName evidence="2">Uncharacterized protein</fullName>
    </submittedName>
</protein>
<reference evidence="2 3" key="1">
    <citation type="submission" date="2018-12" db="EMBL/GenBank/DDBJ databases">
        <authorList>
            <person name="Meng J."/>
        </authorList>
    </citation>
    <scope>NUCLEOTIDE SEQUENCE [LARGE SCALE GENOMIC DNA]</scope>
    <source>
        <strain evidence="2 3">HT111-2</strain>
    </source>
</reference>
<keyword evidence="1" id="KW-1133">Transmembrane helix</keyword>
<name>A0A437SSF8_9LACO</name>
<keyword evidence="1" id="KW-0472">Membrane</keyword>
<comment type="caution">
    <text evidence="2">The sequence shown here is derived from an EMBL/GenBank/DDBJ whole genome shotgun (WGS) entry which is preliminary data.</text>
</comment>
<dbReference type="Proteomes" id="UP000288291">
    <property type="component" value="Unassembled WGS sequence"/>
</dbReference>
<proteinExistence type="predicted"/>
<dbReference type="EMBL" id="RXIA01000055">
    <property type="protein sequence ID" value="RVU69838.1"/>
    <property type="molecule type" value="Genomic_DNA"/>
</dbReference>
<feature type="transmembrane region" description="Helical" evidence="1">
    <location>
        <begin position="28"/>
        <end position="46"/>
    </location>
</feature>
<gene>
    <name evidence="2" type="ORF">EJK17_10965</name>
</gene>
<evidence type="ECO:0000313" key="2">
    <source>
        <dbReference type="EMBL" id="RVU69838.1"/>
    </source>
</evidence>
<organism evidence="2 3">
    <name type="scientific">Lactobacillus xujianguonis</name>
    <dbReference type="NCBI Taxonomy" id="2495899"/>
    <lineage>
        <taxon>Bacteria</taxon>
        <taxon>Bacillati</taxon>
        <taxon>Bacillota</taxon>
        <taxon>Bacilli</taxon>
        <taxon>Lactobacillales</taxon>
        <taxon>Lactobacillaceae</taxon>
        <taxon>Lactobacillus</taxon>
    </lineage>
</organism>
<dbReference type="AlphaFoldDB" id="A0A437SSF8"/>
<keyword evidence="1" id="KW-0812">Transmembrane</keyword>
<dbReference type="RefSeq" id="WP_103661243.1">
    <property type="nucleotide sequence ID" value="NZ_ML136923.1"/>
</dbReference>
<feature type="transmembrane region" description="Helical" evidence="1">
    <location>
        <begin position="67"/>
        <end position="86"/>
    </location>
</feature>
<feature type="transmembrane region" description="Helical" evidence="1">
    <location>
        <begin position="7"/>
        <end position="22"/>
    </location>
</feature>
<evidence type="ECO:0000313" key="3">
    <source>
        <dbReference type="Proteomes" id="UP000288291"/>
    </source>
</evidence>
<accession>A0A437SSF8</accession>
<keyword evidence="3" id="KW-1185">Reference proteome</keyword>